<name>A0ABD1HVA5_SALDI</name>
<evidence type="ECO:0000256" key="1">
    <source>
        <dbReference type="SAM" id="SignalP"/>
    </source>
</evidence>
<accession>A0ABD1HVA5</accession>
<keyword evidence="3" id="KW-1185">Reference proteome</keyword>
<dbReference type="EMBL" id="JBEAFC010000004">
    <property type="protein sequence ID" value="KAL1559940.1"/>
    <property type="molecule type" value="Genomic_DNA"/>
</dbReference>
<dbReference type="AlphaFoldDB" id="A0ABD1HVA5"/>
<reference evidence="2 3" key="1">
    <citation type="submission" date="2024-06" db="EMBL/GenBank/DDBJ databases">
        <title>A chromosome level genome sequence of Diviner's sage (Salvia divinorum).</title>
        <authorList>
            <person name="Ford S.A."/>
            <person name="Ro D.-K."/>
            <person name="Ness R.W."/>
            <person name="Phillips M.A."/>
        </authorList>
    </citation>
    <scope>NUCLEOTIDE SEQUENCE [LARGE SCALE GENOMIC DNA]</scope>
    <source>
        <strain evidence="2">SAF-2024a</strain>
        <tissue evidence="2">Leaf</tissue>
    </source>
</reference>
<keyword evidence="1" id="KW-0732">Signal</keyword>
<protein>
    <submittedName>
        <fullName evidence="2">Uncharacterized protein</fullName>
    </submittedName>
</protein>
<sequence length="97" mass="11214">MVFISGSLATLSVLLYCQKARHPQSHYRKTNSSWLTNWLYNKTQRHSNQRVLLDDCGLSLSILKQSSQGGWLTITIHVNNGLYLRKWALPWAMIQEP</sequence>
<feature type="chain" id="PRO_5044880770" evidence="1">
    <location>
        <begin position="21"/>
        <end position="97"/>
    </location>
</feature>
<comment type="caution">
    <text evidence="2">The sequence shown here is derived from an EMBL/GenBank/DDBJ whole genome shotgun (WGS) entry which is preliminary data.</text>
</comment>
<feature type="signal peptide" evidence="1">
    <location>
        <begin position="1"/>
        <end position="20"/>
    </location>
</feature>
<proteinExistence type="predicted"/>
<gene>
    <name evidence="2" type="ORF">AAHA92_10222</name>
</gene>
<evidence type="ECO:0000313" key="3">
    <source>
        <dbReference type="Proteomes" id="UP001567538"/>
    </source>
</evidence>
<evidence type="ECO:0000313" key="2">
    <source>
        <dbReference type="EMBL" id="KAL1559940.1"/>
    </source>
</evidence>
<dbReference type="Proteomes" id="UP001567538">
    <property type="component" value="Unassembled WGS sequence"/>
</dbReference>
<organism evidence="2 3">
    <name type="scientific">Salvia divinorum</name>
    <name type="common">Maria pastora</name>
    <name type="synonym">Diviner's sage</name>
    <dbReference type="NCBI Taxonomy" id="28513"/>
    <lineage>
        <taxon>Eukaryota</taxon>
        <taxon>Viridiplantae</taxon>
        <taxon>Streptophyta</taxon>
        <taxon>Embryophyta</taxon>
        <taxon>Tracheophyta</taxon>
        <taxon>Spermatophyta</taxon>
        <taxon>Magnoliopsida</taxon>
        <taxon>eudicotyledons</taxon>
        <taxon>Gunneridae</taxon>
        <taxon>Pentapetalae</taxon>
        <taxon>asterids</taxon>
        <taxon>lamiids</taxon>
        <taxon>Lamiales</taxon>
        <taxon>Lamiaceae</taxon>
        <taxon>Nepetoideae</taxon>
        <taxon>Mentheae</taxon>
        <taxon>Salviinae</taxon>
        <taxon>Salvia</taxon>
        <taxon>Salvia subgen. Calosphace</taxon>
    </lineage>
</organism>